<dbReference type="AlphaFoldDB" id="A0AAD4MK44"/>
<feature type="compositionally biased region" description="Polar residues" evidence="1">
    <location>
        <begin position="285"/>
        <end position="302"/>
    </location>
</feature>
<protein>
    <submittedName>
        <fullName evidence="3">Uncharacterized protein</fullName>
    </submittedName>
</protein>
<evidence type="ECO:0000256" key="1">
    <source>
        <dbReference type="SAM" id="MobiDB-lite"/>
    </source>
</evidence>
<feature type="region of interest" description="Disordered" evidence="1">
    <location>
        <begin position="285"/>
        <end position="315"/>
    </location>
</feature>
<feature type="transmembrane region" description="Helical" evidence="2">
    <location>
        <begin position="214"/>
        <end position="237"/>
    </location>
</feature>
<name>A0AAD4MK44_9BILA</name>
<reference evidence="3" key="1">
    <citation type="submission" date="2022-01" db="EMBL/GenBank/DDBJ databases">
        <title>Genome Sequence Resource for Two Populations of Ditylenchus destructor, the Migratory Endoparasitic Phytonematode.</title>
        <authorList>
            <person name="Zhang H."/>
            <person name="Lin R."/>
            <person name="Xie B."/>
        </authorList>
    </citation>
    <scope>NUCLEOTIDE SEQUENCE</scope>
    <source>
        <strain evidence="3">BazhouSP</strain>
    </source>
</reference>
<evidence type="ECO:0000313" key="4">
    <source>
        <dbReference type="Proteomes" id="UP001201812"/>
    </source>
</evidence>
<keyword evidence="2" id="KW-1133">Transmembrane helix</keyword>
<comment type="caution">
    <text evidence="3">The sequence shown here is derived from an EMBL/GenBank/DDBJ whole genome shotgun (WGS) entry which is preliminary data.</text>
</comment>
<evidence type="ECO:0000256" key="2">
    <source>
        <dbReference type="SAM" id="Phobius"/>
    </source>
</evidence>
<keyword evidence="4" id="KW-1185">Reference proteome</keyword>
<organism evidence="3 4">
    <name type="scientific">Ditylenchus destructor</name>
    <dbReference type="NCBI Taxonomy" id="166010"/>
    <lineage>
        <taxon>Eukaryota</taxon>
        <taxon>Metazoa</taxon>
        <taxon>Ecdysozoa</taxon>
        <taxon>Nematoda</taxon>
        <taxon>Chromadorea</taxon>
        <taxon>Rhabditida</taxon>
        <taxon>Tylenchina</taxon>
        <taxon>Tylenchomorpha</taxon>
        <taxon>Sphaerularioidea</taxon>
        <taxon>Anguinidae</taxon>
        <taxon>Anguininae</taxon>
        <taxon>Ditylenchus</taxon>
    </lineage>
</organism>
<evidence type="ECO:0000313" key="3">
    <source>
        <dbReference type="EMBL" id="KAI1696521.1"/>
    </source>
</evidence>
<accession>A0AAD4MK44</accession>
<keyword evidence="2" id="KW-0472">Membrane</keyword>
<keyword evidence="2" id="KW-0812">Transmembrane</keyword>
<dbReference type="EMBL" id="JAKKPZ010000324">
    <property type="protein sequence ID" value="KAI1696521.1"/>
    <property type="molecule type" value="Genomic_DNA"/>
</dbReference>
<dbReference type="Proteomes" id="UP001201812">
    <property type="component" value="Unassembled WGS sequence"/>
</dbReference>
<proteinExistence type="predicted"/>
<gene>
    <name evidence="3" type="ORF">DdX_19007</name>
</gene>
<sequence length="315" mass="34947">MSETEPIRCPEAATQVDDLPDNLKSFITKFTDREIIVALPNAAESTISFPLIVNDMKNFSFRIKRDCDWSDERCWYFQNPKNKSCPLFMKWKSISDTLNIGDSSGLTTESGGALVTINDRITLEPDNANIQQGIGCWRPFESVPSCENVRFLNMSILTTKDKGQCNVKSRCNVTLNFPRPQVQFLGNFPLPPTTRPAKALTTKPTDSAASSAPYWIAGGVLLLLIVVGAVILVVCLYKRKRRRDVESPPLEGNDARTKADPIFSAADESYNKSVCVKKVYATNADNKQNGDNQATPKGQKSQSEAKKSTRTHSTQ</sequence>